<gene>
    <name evidence="2" type="ORF">SAMN00808754_1973</name>
</gene>
<accession>A0A1W1VXL3</accession>
<proteinExistence type="predicted"/>
<keyword evidence="1" id="KW-0812">Transmembrane</keyword>
<evidence type="ECO:0000256" key="1">
    <source>
        <dbReference type="SAM" id="Phobius"/>
    </source>
</evidence>
<keyword evidence="3" id="KW-1185">Reference proteome</keyword>
<evidence type="ECO:0000313" key="2">
    <source>
        <dbReference type="EMBL" id="SMB97831.1"/>
    </source>
</evidence>
<protein>
    <submittedName>
        <fullName evidence="2">Uncharacterized protein</fullName>
    </submittedName>
</protein>
<dbReference type="RefSeq" id="WP_157109916.1">
    <property type="nucleotide sequence ID" value="NZ_LT838272.1"/>
</dbReference>
<keyword evidence="1" id="KW-0472">Membrane</keyword>
<sequence>MSENVKLFFPGLFLFALFGSALDSQGWAGWVAVVGTLIGLALIWTGGKA</sequence>
<feature type="transmembrane region" description="Helical" evidence="1">
    <location>
        <begin position="31"/>
        <end position="47"/>
    </location>
</feature>
<dbReference type="EMBL" id="LT838272">
    <property type="protein sequence ID" value="SMB97831.1"/>
    <property type="molecule type" value="Genomic_DNA"/>
</dbReference>
<dbReference type="Proteomes" id="UP000192569">
    <property type="component" value="Chromosome I"/>
</dbReference>
<organism evidence="2 3">
    <name type="scientific">Thermanaeromonas toyohensis ToBE</name>
    <dbReference type="NCBI Taxonomy" id="698762"/>
    <lineage>
        <taxon>Bacteria</taxon>
        <taxon>Bacillati</taxon>
        <taxon>Bacillota</taxon>
        <taxon>Clostridia</taxon>
        <taxon>Neomoorellales</taxon>
        <taxon>Neomoorellaceae</taxon>
        <taxon>Thermanaeromonas</taxon>
    </lineage>
</organism>
<dbReference type="AlphaFoldDB" id="A0A1W1VXL3"/>
<evidence type="ECO:0000313" key="3">
    <source>
        <dbReference type="Proteomes" id="UP000192569"/>
    </source>
</evidence>
<reference evidence="2 3" key="1">
    <citation type="submission" date="2017-04" db="EMBL/GenBank/DDBJ databases">
        <authorList>
            <person name="Afonso C.L."/>
            <person name="Miller P.J."/>
            <person name="Scott M.A."/>
            <person name="Spackman E."/>
            <person name="Goraichik I."/>
            <person name="Dimitrov K.M."/>
            <person name="Suarez D.L."/>
            <person name="Swayne D.E."/>
        </authorList>
    </citation>
    <scope>NUCLEOTIDE SEQUENCE [LARGE SCALE GENOMIC DNA]</scope>
    <source>
        <strain evidence="2 3">ToBE</strain>
    </source>
</reference>
<keyword evidence="1" id="KW-1133">Transmembrane helix</keyword>
<dbReference type="STRING" id="698762.SAMN00808754_1973"/>
<name>A0A1W1VXL3_9FIRM</name>